<gene>
    <name evidence="2" type="ORF">V202x_20810</name>
</gene>
<keyword evidence="1" id="KW-0812">Transmembrane</keyword>
<feature type="transmembrane region" description="Helical" evidence="1">
    <location>
        <begin position="6"/>
        <end position="27"/>
    </location>
</feature>
<proteinExistence type="predicted"/>
<evidence type="ECO:0000256" key="1">
    <source>
        <dbReference type="SAM" id="Phobius"/>
    </source>
</evidence>
<protein>
    <submittedName>
        <fullName evidence="2">Uncharacterized protein</fullName>
    </submittedName>
</protein>
<dbReference type="Proteomes" id="UP000318384">
    <property type="component" value="Chromosome"/>
</dbReference>
<dbReference type="AlphaFoldDB" id="A0A517WU03"/>
<accession>A0A517WU03</accession>
<name>A0A517WU03_9PLAN</name>
<dbReference type="RefSeq" id="WP_145173833.1">
    <property type="nucleotide sequence ID" value="NZ_CP037422.1"/>
</dbReference>
<keyword evidence="1" id="KW-1133">Transmembrane helix</keyword>
<evidence type="ECO:0000313" key="3">
    <source>
        <dbReference type="Proteomes" id="UP000318384"/>
    </source>
</evidence>
<reference evidence="2 3" key="1">
    <citation type="submission" date="2019-03" db="EMBL/GenBank/DDBJ databases">
        <title>Deep-cultivation of Planctomycetes and their phenomic and genomic characterization uncovers novel biology.</title>
        <authorList>
            <person name="Wiegand S."/>
            <person name="Jogler M."/>
            <person name="Boedeker C."/>
            <person name="Pinto D."/>
            <person name="Vollmers J."/>
            <person name="Rivas-Marin E."/>
            <person name="Kohn T."/>
            <person name="Peeters S.H."/>
            <person name="Heuer A."/>
            <person name="Rast P."/>
            <person name="Oberbeckmann S."/>
            <person name="Bunk B."/>
            <person name="Jeske O."/>
            <person name="Meyerdierks A."/>
            <person name="Storesund J.E."/>
            <person name="Kallscheuer N."/>
            <person name="Luecker S."/>
            <person name="Lage O.M."/>
            <person name="Pohl T."/>
            <person name="Merkel B.J."/>
            <person name="Hornburger P."/>
            <person name="Mueller R.-W."/>
            <person name="Bruemmer F."/>
            <person name="Labrenz M."/>
            <person name="Spormann A.M."/>
            <person name="Op den Camp H."/>
            <person name="Overmann J."/>
            <person name="Amann R."/>
            <person name="Jetten M.S.M."/>
            <person name="Mascher T."/>
            <person name="Medema M.H."/>
            <person name="Devos D.P."/>
            <person name="Kaster A.-K."/>
            <person name="Ovreas L."/>
            <person name="Rohde M."/>
            <person name="Galperin M.Y."/>
            <person name="Jogler C."/>
        </authorList>
    </citation>
    <scope>NUCLEOTIDE SEQUENCE [LARGE SCALE GENOMIC DNA]</scope>
    <source>
        <strain evidence="2 3">V202</strain>
    </source>
</reference>
<keyword evidence="1" id="KW-0472">Membrane</keyword>
<organism evidence="2 3">
    <name type="scientific">Gimesia aquarii</name>
    <dbReference type="NCBI Taxonomy" id="2527964"/>
    <lineage>
        <taxon>Bacteria</taxon>
        <taxon>Pseudomonadati</taxon>
        <taxon>Planctomycetota</taxon>
        <taxon>Planctomycetia</taxon>
        <taxon>Planctomycetales</taxon>
        <taxon>Planctomycetaceae</taxon>
        <taxon>Gimesia</taxon>
    </lineage>
</organism>
<keyword evidence="3" id="KW-1185">Reference proteome</keyword>
<dbReference type="EMBL" id="CP037422">
    <property type="protein sequence ID" value="QDU08711.1"/>
    <property type="molecule type" value="Genomic_DNA"/>
</dbReference>
<evidence type="ECO:0000313" key="2">
    <source>
        <dbReference type="EMBL" id="QDU08711.1"/>
    </source>
</evidence>
<sequence>MSRTRYTLLTCLAMALFGFILVGWRIFSPQSPVKLNLPIQIINQSDVAIEQIELIGVQGNTTCEFEDIGSDSSRQTSAPLDFMYQDQQIIVSDSTGIISKGKYTAPDVNDSASIEYLAKDDEGNILVQSSSTIPSQVHPKGFIIKITDDFKVHVKSEWQVNW</sequence>